<evidence type="ECO:0000313" key="3">
    <source>
        <dbReference type="Proteomes" id="UP000198906"/>
    </source>
</evidence>
<dbReference type="AlphaFoldDB" id="A0A1C6RPC1"/>
<protein>
    <submittedName>
        <fullName evidence="2">Uncharacterized protein</fullName>
    </submittedName>
</protein>
<accession>A0A1C6RPC1</accession>
<evidence type="ECO:0000313" key="2">
    <source>
        <dbReference type="EMBL" id="SCL19048.1"/>
    </source>
</evidence>
<sequence length="138" mass="15396">MIDMAEPRKVQRHWNTELTEAAPEQRIGTPRPGHGTIYVHLSGAGERERHTVWAATWEDPFDQPGENGEVAGIATREGSREEVLAWVRSQPAVTLLLAHPDEGWIPLPANDDDVVLHEPEHRIKRRPRPGDPDGPTAS</sequence>
<keyword evidence="3" id="KW-1185">Reference proteome</keyword>
<reference evidence="3" key="1">
    <citation type="submission" date="2016-06" db="EMBL/GenBank/DDBJ databases">
        <authorList>
            <person name="Varghese N."/>
        </authorList>
    </citation>
    <scope>NUCLEOTIDE SEQUENCE [LARGE SCALE GENOMIC DNA]</scope>
    <source>
        <strain evidence="3">DSM 46123</strain>
    </source>
</reference>
<name>A0A1C6RPC1_9ACTN</name>
<feature type="region of interest" description="Disordered" evidence="1">
    <location>
        <begin position="116"/>
        <end position="138"/>
    </location>
</feature>
<dbReference type="EMBL" id="FMHU01000001">
    <property type="protein sequence ID" value="SCL19048.1"/>
    <property type="molecule type" value="Genomic_DNA"/>
</dbReference>
<proteinExistence type="predicted"/>
<organism evidence="2 3">
    <name type="scientific">Micromonospora inyonensis</name>
    <dbReference type="NCBI Taxonomy" id="47866"/>
    <lineage>
        <taxon>Bacteria</taxon>
        <taxon>Bacillati</taxon>
        <taxon>Actinomycetota</taxon>
        <taxon>Actinomycetes</taxon>
        <taxon>Micromonosporales</taxon>
        <taxon>Micromonosporaceae</taxon>
        <taxon>Micromonospora</taxon>
    </lineage>
</organism>
<evidence type="ECO:0000256" key="1">
    <source>
        <dbReference type="SAM" id="MobiDB-lite"/>
    </source>
</evidence>
<gene>
    <name evidence="2" type="ORF">GA0074694_2554</name>
</gene>
<dbReference type="Proteomes" id="UP000198906">
    <property type="component" value="Unassembled WGS sequence"/>
</dbReference>